<evidence type="ECO:0000313" key="3">
    <source>
        <dbReference type="Proteomes" id="UP000095362"/>
    </source>
</evidence>
<dbReference type="AlphaFoldDB" id="A0A174F8N3"/>
<evidence type="ECO:0000313" key="2">
    <source>
        <dbReference type="EMBL" id="CUO46702.1"/>
    </source>
</evidence>
<protein>
    <submittedName>
        <fullName evidence="2">Uncharacterized protein</fullName>
    </submittedName>
</protein>
<evidence type="ECO:0000256" key="1">
    <source>
        <dbReference type="SAM" id="MobiDB-lite"/>
    </source>
</evidence>
<dbReference type="Proteomes" id="UP000095362">
    <property type="component" value="Unassembled WGS sequence"/>
</dbReference>
<feature type="compositionally biased region" description="Basic residues" evidence="1">
    <location>
        <begin position="1"/>
        <end position="10"/>
    </location>
</feature>
<organism evidence="2 3">
    <name type="scientific">Coprococcus comes</name>
    <dbReference type="NCBI Taxonomy" id="410072"/>
    <lineage>
        <taxon>Bacteria</taxon>
        <taxon>Bacillati</taxon>
        <taxon>Bacillota</taxon>
        <taxon>Clostridia</taxon>
        <taxon>Lachnospirales</taxon>
        <taxon>Lachnospiraceae</taxon>
        <taxon>Coprococcus</taxon>
    </lineage>
</organism>
<dbReference type="EMBL" id="CYZK01000014">
    <property type="protein sequence ID" value="CUO46702.1"/>
    <property type="molecule type" value="Genomic_DNA"/>
</dbReference>
<reference evidence="2 3" key="1">
    <citation type="submission" date="2015-09" db="EMBL/GenBank/DDBJ databases">
        <authorList>
            <consortium name="Pathogen Informatics"/>
        </authorList>
    </citation>
    <scope>NUCLEOTIDE SEQUENCE [LARGE SCALE GENOMIC DNA]</scope>
    <source>
        <strain evidence="2 3">2789STDY5834866</strain>
    </source>
</reference>
<sequence length="218" mass="25014">MVGYRQRNRIAKTPTGNRKGSRVTEITGSLFSCPHSEIKATGRKDFRYCNTAHRRTGRESGRTISKRVSNCERSMKSDWKSPQNRTDIVKHNHRLQAERSTMDFSSYYYYIPLNFYETPEMTLIDHEPNGDSATVLVLALAKIHTRTVTKNDDGTFTIVTDDGTFTDIEVMDMLSSFGYRANHAKYTHALAVVARFPPFDHLAYSEAERDKKTPEVYQ</sequence>
<accession>A0A174F8N3</accession>
<feature type="region of interest" description="Disordered" evidence="1">
    <location>
        <begin position="1"/>
        <end position="22"/>
    </location>
</feature>
<name>A0A174F8N3_9FIRM</name>
<gene>
    <name evidence="2" type="ORF">ERS852481_02141</name>
</gene>
<proteinExistence type="predicted"/>